<dbReference type="RefSeq" id="WP_208994867.1">
    <property type="nucleotide sequence ID" value="NZ_SMLY01000087.1"/>
</dbReference>
<dbReference type="EMBL" id="VLLF01000001">
    <property type="protein sequence ID" value="TWI92844.1"/>
    <property type="molecule type" value="Genomic_DNA"/>
</dbReference>
<gene>
    <name evidence="9" type="primary">dxr</name>
    <name evidence="14" type="ORF">JM93_00396</name>
</gene>
<feature type="domain" description="1-deoxy-D-xylulose 5-phosphate reductoisomerase C-terminal" evidence="12">
    <location>
        <begin position="166"/>
        <end position="249"/>
    </location>
</feature>
<name>A0A562THV7_9HYPH</name>
<evidence type="ECO:0000256" key="4">
    <source>
        <dbReference type="ARBA" id="ARBA00022857"/>
    </source>
</evidence>
<feature type="binding site" evidence="9">
    <location>
        <position position="35"/>
    </location>
    <ligand>
        <name>NADPH</name>
        <dbReference type="ChEBI" id="CHEBI:57783"/>
    </ligand>
</feature>
<dbReference type="Pfam" id="PF13288">
    <property type="entry name" value="DXPR_C"/>
    <property type="match status" value="1"/>
</dbReference>
<dbReference type="GO" id="GO:0016853">
    <property type="term" value="F:isomerase activity"/>
    <property type="evidence" value="ECO:0007669"/>
    <property type="project" value="UniProtKB-KW"/>
</dbReference>
<keyword evidence="4 9" id="KW-0521">NADP</keyword>
<dbReference type="SUPFAM" id="SSF51735">
    <property type="entry name" value="NAD(P)-binding Rossmann-fold domains"/>
    <property type="match status" value="1"/>
</dbReference>
<feature type="binding site" evidence="9">
    <location>
        <position position="232"/>
    </location>
    <ligand>
        <name>1-deoxy-D-xylulose 5-phosphate</name>
        <dbReference type="ChEBI" id="CHEBI:57792"/>
    </ligand>
</feature>
<dbReference type="InterPro" id="IPR036169">
    <property type="entry name" value="DXPR_C_sf"/>
</dbReference>
<dbReference type="UniPathway" id="UPA00056">
    <property type="reaction ID" value="UER00092"/>
</dbReference>
<evidence type="ECO:0000256" key="1">
    <source>
        <dbReference type="ARBA" id="ARBA00005094"/>
    </source>
</evidence>
<comment type="catalytic activity">
    <reaction evidence="8">
        <text>2-C-methyl-D-erythritol 4-phosphate + NADP(+) = 1-deoxy-D-xylulose 5-phosphate + NADPH + H(+)</text>
        <dbReference type="Rhea" id="RHEA:13717"/>
        <dbReference type="ChEBI" id="CHEBI:15378"/>
        <dbReference type="ChEBI" id="CHEBI:57783"/>
        <dbReference type="ChEBI" id="CHEBI:57792"/>
        <dbReference type="ChEBI" id="CHEBI:58262"/>
        <dbReference type="ChEBI" id="CHEBI:58349"/>
        <dbReference type="EC" id="1.1.1.267"/>
    </reaction>
    <physiologicalReaction direction="right-to-left" evidence="8">
        <dbReference type="Rhea" id="RHEA:13719"/>
    </physiologicalReaction>
</comment>
<comment type="similarity">
    <text evidence="2 9">Belongs to the DXR family.</text>
</comment>
<feature type="binding site" evidence="9">
    <location>
        <position position="225"/>
    </location>
    <ligand>
        <name>NADPH</name>
        <dbReference type="ChEBI" id="CHEBI:57783"/>
    </ligand>
</feature>
<feature type="binding site" evidence="9">
    <location>
        <position position="219"/>
    </location>
    <ligand>
        <name>1-deoxy-D-xylulose 5-phosphate</name>
        <dbReference type="ChEBI" id="CHEBI:57792"/>
    </ligand>
</feature>
<feature type="domain" description="DXP reductoisomerase C-terminal" evidence="13">
    <location>
        <begin position="281"/>
        <end position="401"/>
    </location>
</feature>
<evidence type="ECO:0000259" key="12">
    <source>
        <dbReference type="Pfam" id="PF08436"/>
    </source>
</evidence>
<feature type="binding site" evidence="9">
    <location>
        <position position="36"/>
    </location>
    <ligand>
        <name>NADPH</name>
        <dbReference type="ChEBI" id="CHEBI:57783"/>
    </ligand>
</feature>
<dbReference type="Pfam" id="PF02670">
    <property type="entry name" value="DXP_reductoisom"/>
    <property type="match status" value="1"/>
</dbReference>
<protein>
    <recommendedName>
        <fullName evidence="9">1-deoxy-D-xylulose 5-phosphate reductoisomerase</fullName>
        <shortName evidence="9">DXP reductoisomerase</shortName>
        <ecNumber evidence="9">1.1.1.267</ecNumber>
    </recommendedName>
    <alternativeName>
        <fullName evidence="9">1-deoxyxylulose-5-phosphate reductoisomerase</fullName>
    </alternativeName>
    <alternativeName>
        <fullName evidence="9">2-C-methyl-D-erythritol 4-phosphate synthase</fullName>
    </alternativeName>
</protein>
<dbReference type="SUPFAM" id="SSF55347">
    <property type="entry name" value="Glyceraldehyde-3-phosphate dehydrogenase-like, C-terminal domain"/>
    <property type="match status" value="1"/>
</dbReference>
<dbReference type="InterPro" id="IPR013512">
    <property type="entry name" value="DXP_reductoisomerase_N"/>
</dbReference>
<proteinExistence type="inferred from homology"/>
<feature type="binding site" evidence="9">
    <location>
        <position position="170"/>
    </location>
    <ligand>
        <name>Mn(2+)</name>
        <dbReference type="ChEBI" id="CHEBI:29035"/>
    </ligand>
</feature>
<accession>A0A562THV7</accession>
<evidence type="ECO:0000259" key="11">
    <source>
        <dbReference type="Pfam" id="PF02670"/>
    </source>
</evidence>
<keyword evidence="14" id="KW-0413">Isomerase</keyword>
<feature type="binding site" evidence="9">
    <location>
        <position position="237"/>
    </location>
    <ligand>
        <name>1-deoxy-D-xylulose 5-phosphate</name>
        <dbReference type="ChEBI" id="CHEBI:57792"/>
    </ligand>
</feature>
<feature type="binding site" evidence="9">
    <location>
        <position position="241"/>
    </location>
    <ligand>
        <name>1-deoxy-D-xylulose 5-phosphate</name>
        <dbReference type="ChEBI" id="CHEBI:57792"/>
    </ligand>
</feature>
<dbReference type="SUPFAM" id="SSF69055">
    <property type="entry name" value="1-deoxy-D-xylulose-5-phosphate reductoisomerase, C-terminal domain"/>
    <property type="match status" value="1"/>
</dbReference>
<dbReference type="HAMAP" id="MF_00183">
    <property type="entry name" value="DXP_reductoisom"/>
    <property type="match status" value="1"/>
</dbReference>
<keyword evidence="3 9" id="KW-0479">Metal-binding</keyword>
<evidence type="ECO:0000259" key="13">
    <source>
        <dbReference type="Pfam" id="PF13288"/>
    </source>
</evidence>
<dbReference type="AlphaFoldDB" id="A0A562THV7"/>
<feature type="binding site" evidence="9">
    <location>
        <position position="196"/>
    </location>
    <ligand>
        <name>1-deoxy-D-xylulose 5-phosphate</name>
        <dbReference type="ChEBI" id="CHEBI:57792"/>
    </ligand>
</feature>
<dbReference type="InterPro" id="IPR003821">
    <property type="entry name" value="DXP_reductoisomerase"/>
</dbReference>
<keyword evidence="9" id="KW-0460">Magnesium</keyword>
<dbReference type="EC" id="1.1.1.267" evidence="9"/>
<comment type="caution">
    <text evidence="9">Lacks conserved residue(s) required for the propagation of feature annotation.</text>
</comment>
<dbReference type="InterPro" id="IPR026877">
    <property type="entry name" value="DXPR_C"/>
</dbReference>
<dbReference type="NCBIfam" id="TIGR00243">
    <property type="entry name" value="Dxr"/>
    <property type="match status" value="1"/>
</dbReference>
<feature type="binding site" evidence="9">
    <location>
        <position position="34"/>
    </location>
    <ligand>
        <name>NADPH</name>
        <dbReference type="ChEBI" id="CHEBI:57783"/>
    </ligand>
</feature>
<comment type="function">
    <text evidence="9">Catalyzes the NADPH-dependent rearrangement and reduction of 1-deoxy-D-xylulose-5-phosphate (DXP) to 2-C-methyl-D-erythritol 4-phosphate (MEP).</text>
</comment>
<feature type="binding site" evidence="9">
    <location>
        <position position="238"/>
    </location>
    <ligand>
        <name>1-deoxy-D-xylulose 5-phosphate</name>
        <dbReference type="ChEBI" id="CHEBI:57792"/>
    </ligand>
</feature>
<reference evidence="14 15" key="1">
    <citation type="submission" date="2019-07" db="EMBL/GenBank/DDBJ databases">
        <title>Genomic Encyclopedia of Archaeal and Bacterial Type Strains, Phase II (KMG-II): from individual species to whole genera.</title>
        <authorList>
            <person name="Goeker M."/>
        </authorList>
    </citation>
    <scope>NUCLEOTIDE SEQUENCE [LARGE SCALE GENOMIC DNA]</scope>
    <source>
        <strain evidence="14 15">ATCC BAA-252</strain>
    </source>
</reference>
<comment type="cofactor">
    <cofactor evidence="9">
        <name>Mg(2+)</name>
        <dbReference type="ChEBI" id="CHEBI:18420"/>
    </cofactor>
    <cofactor evidence="9">
        <name>Mn(2+)</name>
        <dbReference type="ChEBI" id="CHEBI:29035"/>
    </cofactor>
</comment>
<dbReference type="Gene3D" id="1.10.1740.10">
    <property type="match status" value="1"/>
</dbReference>
<evidence type="ECO:0000256" key="5">
    <source>
        <dbReference type="ARBA" id="ARBA00023002"/>
    </source>
</evidence>
<evidence type="ECO:0000256" key="9">
    <source>
        <dbReference type="HAMAP-Rule" id="MF_00183"/>
    </source>
</evidence>
<dbReference type="Gene3D" id="3.40.50.720">
    <property type="entry name" value="NAD(P)-binding Rossmann-like Domain"/>
    <property type="match status" value="1"/>
</dbReference>
<evidence type="ECO:0000256" key="7">
    <source>
        <dbReference type="ARBA" id="ARBA00023229"/>
    </source>
</evidence>
<comment type="caution">
    <text evidence="14">The sequence shown here is derived from an EMBL/GenBank/DDBJ whole genome shotgun (WGS) entry which is preliminary data.</text>
</comment>
<feature type="binding site" evidence="9">
    <location>
        <position position="144"/>
    </location>
    <ligand>
        <name>NADPH</name>
        <dbReference type="ChEBI" id="CHEBI:57783"/>
    </ligand>
</feature>
<evidence type="ECO:0000256" key="2">
    <source>
        <dbReference type="ARBA" id="ARBA00006825"/>
    </source>
</evidence>
<sequence length="412" mass="43510">MDAAHQENQAARRPGKSAGSTDQPMRITVLGATGSIGKSTLDLIRRNPDRFSIVAVVAHSKAVELADLARAVDADCAVCADEASGLALSSALSGSGIATGAGETAVLEAVDRPVDMVVGGIVGSAGLKPTLAALKPGRILALANKECLVSAGDLFMRTAEDMGVRILPVDSEHNAIFQVFEADNASEVEKVILTASGGPFRTLSLAEMEQVTPAQALKHPNWEMGRRITIDSATLMNKGFEVIEAFHLFPIRRDQLGVLVHPQSIVHGLVQYTDGSLLAQLGAPDMRTPIARCLAWPERMSAPVERLDLGKIANLTFETPDLGRFPALKLAMDALDHGSVATAALNAADEIAVEAFLTGRIAFLDIARLVGETVDAVLQQHGGVRFAGVDDVLAVDAHARALAVEWTERRAS</sequence>
<comment type="pathway">
    <text evidence="1 9">Isoprenoid biosynthesis; isopentenyl diphosphate biosynthesis via DXP pathway; isopentenyl diphosphate from 1-deoxy-D-xylulose 5-phosphate: step 1/6.</text>
</comment>
<feature type="binding site" evidence="9">
    <location>
        <position position="145"/>
    </location>
    <ligand>
        <name>1-deoxy-D-xylulose 5-phosphate</name>
        <dbReference type="ChEBI" id="CHEBI:57792"/>
    </ligand>
</feature>
<evidence type="ECO:0000313" key="14">
    <source>
        <dbReference type="EMBL" id="TWI92844.1"/>
    </source>
</evidence>
<evidence type="ECO:0000256" key="8">
    <source>
        <dbReference type="ARBA" id="ARBA00048543"/>
    </source>
</evidence>
<dbReference type="PIRSF" id="PIRSF006205">
    <property type="entry name" value="Dxp_reductismrs"/>
    <property type="match status" value="1"/>
</dbReference>
<dbReference type="FunFam" id="3.40.50.720:FF:000045">
    <property type="entry name" value="1-deoxy-D-xylulose 5-phosphate reductoisomerase"/>
    <property type="match status" value="1"/>
</dbReference>
<dbReference type="GO" id="GO:0051484">
    <property type="term" value="P:isopentenyl diphosphate biosynthetic process, methylerythritol 4-phosphate pathway involved in terpenoid biosynthetic process"/>
    <property type="evidence" value="ECO:0007669"/>
    <property type="project" value="UniProtKB-ARBA"/>
</dbReference>
<feature type="domain" description="1-deoxy-D-xylulose 5-phosphate reductoisomerase N-terminal" evidence="11">
    <location>
        <begin position="27"/>
        <end position="152"/>
    </location>
</feature>
<feature type="binding site" evidence="9">
    <location>
        <position position="146"/>
    </location>
    <ligand>
        <name>NADPH</name>
        <dbReference type="ChEBI" id="CHEBI:57783"/>
    </ligand>
</feature>
<evidence type="ECO:0000313" key="15">
    <source>
        <dbReference type="Proteomes" id="UP000320593"/>
    </source>
</evidence>
<dbReference type="InterPro" id="IPR013644">
    <property type="entry name" value="DXP_reductoisomerase_C"/>
</dbReference>
<feature type="region of interest" description="Disordered" evidence="10">
    <location>
        <begin position="1"/>
        <end position="24"/>
    </location>
</feature>
<keyword evidence="7 9" id="KW-0414">Isoprene biosynthesis</keyword>
<keyword evidence="6 9" id="KW-0464">Manganese</keyword>
<dbReference type="Proteomes" id="UP000320593">
    <property type="component" value="Unassembled WGS sequence"/>
</dbReference>
<dbReference type="GO" id="GO:0030604">
    <property type="term" value="F:1-deoxy-D-xylulose-5-phosphate reductoisomerase activity"/>
    <property type="evidence" value="ECO:0007669"/>
    <property type="project" value="UniProtKB-UniRule"/>
</dbReference>
<dbReference type="InterPro" id="IPR036291">
    <property type="entry name" value="NAD(P)-bd_dom_sf"/>
</dbReference>
<dbReference type="Pfam" id="PF08436">
    <property type="entry name" value="DXP_redisom_C"/>
    <property type="match status" value="1"/>
</dbReference>
<feature type="binding site" evidence="9">
    <location>
        <position position="241"/>
    </location>
    <ligand>
        <name>Mn(2+)</name>
        <dbReference type="ChEBI" id="CHEBI:29035"/>
    </ligand>
</feature>
<dbReference type="PANTHER" id="PTHR30525:SF0">
    <property type="entry name" value="1-DEOXY-D-XYLULOSE 5-PHOSPHATE REDUCTOISOMERASE, CHLOROPLASTIC"/>
    <property type="match status" value="1"/>
</dbReference>
<keyword evidence="15" id="KW-1185">Reference proteome</keyword>
<feature type="binding site" evidence="9">
    <location>
        <position position="172"/>
    </location>
    <ligand>
        <name>Mn(2+)</name>
        <dbReference type="ChEBI" id="CHEBI:29035"/>
    </ligand>
</feature>
<evidence type="ECO:0000256" key="3">
    <source>
        <dbReference type="ARBA" id="ARBA00022723"/>
    </source>
</evidence>
<dbReference type="GO" id="GO:0030145">
    <property type="term" value="F:manganese ion binding"/>
    <property type="evidence" value="ECO:0007669"/>
    <property type="project" value="TreeGrafter"/>
</dbReference>
<feature type="binding site" evidence="9">
    <location>
        <position position="33"/>
    </location>
    <ligand>
        <name>NADPH</name>
        <dbReference type="ChEBI" id="CHEBI:57783"/>
    </ligand>
</feature>
<feature type="binding site" evidence="9">
    <location>
        <position position="171"/>
    </location>
    <ligand>
        <name>1-deoxy-D-xylulose 5-phosphate</name>
        <dbReference type="ChEBI" id="CHEBI:57792"/>
    </ligand>
</feature>
<organism evidence="14 15">
    <name type="scientific">Roseibium hamelinense</name>
    <dbReference type="NCBI Taxonomy" id="150831"/>
    <lineage>
        <taxon>Bacteria</taxon>
        <taxon>Pseudomonadati</taxon>
        <taxon>Pseudomonadota</taxon>
        <taxon>Alphaproteobacteria</taxon>
        <taxon>Hyphomicrobiales</taxon>
        <taxon>Stappiaceae</taxon>
        <taxon>Roseibium</taxon>
    </lineage>
</organism>
<evidence type="ECO:0000256" key="10">
    <source>
        <dbReference type="SAM" id="MobiDB-lite"/>
    </source>
</evidence>
<evidence type="ECO:0000256" key="6">
    <source>
        <dbReference type="ARBA" id="ARBA00023211"/>
    </source>
</evidence>
<feature type="binding site" evidence="9">
    <location>
        <position position="172"/>
    </location>
    <ligand>
        <name>1-deoxy-D-xylulose 5-phosphate</name>
        <dbReference type="ChEBI" id="CHEBI:57792"/>
    </ligand>
</feature>
<dbReference type="GO" id="GO:0070402">
    <property type="term" value="F:NADPH binding"/>
    <property type="evidence" value="ECO:0007669"/>
    <property type="project" value="InterPro"/>
</dbReference>
<keyword evidence="5 9" id="KW-0560">Oxidoreductase</keyword>
<dbReference type="PANTHER" id="PTHR30525">
    <property type="entry name" value="1-DEOXY-D-XYLULOSE 5-PHOSPHATE REDUCTOISOMERASE"/>
    <property type="match status" value="1"/>
</dbReference>